<evidence type="ECO:0000313" key="1">
    <source>
        <dbReference type="EMBL" id="KAJ6753699.1"/>
    </source>
</evidence>
<accession>A0A9Q0VS12</accession>
<comment type="caution">
    <text evidence="1">The sequence shown here is derived from an EMBL/GenBank/DDBJ whole genome shotgun (WGS) entry which is preliminary data.</text>
</comment>
<keyword evidence="2" id="KW-1185">Reference proteome</keyword>
<reference evidence="1" key="2">
    <citation type="journal article" date="2023" name="Int. J. Mol. Sci.">
        <title>De Novo Assembly and Annotation of 11 Diverse Shrub Willow (Salix) Genomes Reveals Novel Gene Organization in Sex-Linked Regions.</title>
        <authorList>
            <person name="Hyden B."/>
            <person name="Feng K."/>
            <person name="Yates T.B."/>
            <person name="Jawdy S."/>
            <person name="Cereghino C."/>
            <person name="Smart L.B."/>
            <person name="Muchero W."/>
        </authorList>
    </citation>
    <scope>NUCLEOTIDE SEQUENCE</scope>
    <source>
        <tissue evidence="1">Shoot tip</tissue>
    </source>
</reference>
<protein>
    <submittedName>
        <fullName evidence="1">Uncharacterized protein</fullName>
    </submittedName>
</protein>
<proteinExistence type="predicted"/>
<gene>
    <name evidence="1" type="ORF">OIU79_026523</name>
</gene>
<dbReference type="EMBL" id="JAPFFK010000007">
    <property type="protein sequence ID" value="KAJ6753699.1"/>
    <property type="molecule type" value="Genomic_DNA"/>
</dbReference>
<dbReference type="AlphaFoldDB" id="A0A9Q0VS12"/>
<evidence type="ECO:0000313" key="2">
    <source>
        <dbReference type="Proteomes" id="UP001151532"/>
    </source>
</evidence>
<dbReference type="Proteomes" id="UP001151532">
    <property type="component" value="Chromosome 16"/>
</dbReference>
<name>A0A9Q0VS12_SALPP</name>
<feature type="non-terminal residue" evidence="1">
    <location>
        <position position="96"/>
    </location>
</feature>
<reference evidence="1" key="1">
    <citation type="submission" date="2022-11" db="EMBL/GenBank/DDBJ databases">
        <authorList>
            <person name="Hyden B.L."/>
            <person name="Feng K."/>
            <person name="Yates T."/>
            <person name="Jawdy S."/>
            <person name="Smart L.B."/>
            <person name="Muchero W."/>
        </authorList>
    </citation>
    <scope>NUCLEOTIDE SEQUENCE</scope>
    <source>
        <tissue evidence="1">Shoot tip</tissue>
    </source>
</reference>
<sequence>MFRQTANRQITSEISKRSDLKEVGVFVAQLTMEAMDTTTNTQSSKPRWKQMGKEEKAAAVHDEMKRINQLPATSTYATHRLRVLNKILQLMSIQRT</sequence>
<organism evidence="1 2">
    <name type="scientific">Salix purpurea</name>
    <name type="common">Purple osier willow</name>
    <dbReference type="NCBI Taxonomy" id="77065"/>
    <lineage>
        <taxon>Eukaryota</taxon>
        <taxon>Viridiplantae</taxon>
        <taxon>Streptophyta</taxon>
        <taxon>Embryophyta</taxon>
        <taxon>Tracheophyta</taxon>
        <taxon>Spermatophyta</taxon>
        <taxon>Magnoliopsida</taxon>
        <taxon>eudicotyledons</taxon>
        <taxon>Gunneridae</taxon>
        <taxon>Pentapetalae</taxon>
        <taxon>rosids</taxon>
        <taxon>fabids</taxon>
        <taxon>Malpighiales</taxon>
        <taxon>Salicaceae</taxon>
        <taxon>Saliceae</taxon>
        <taxon>Salix</taxon>
    </lineage>
</organism>
<dbReference type="OrthoDB" id="1928932at2759"/>